<dbReference type="InParanoid" id="W4KIF8"/>
<dbReference type="GeneID" id="20666737"/>
<evidence type="ECO:0000313" key="1">
    <source>
        <dbReference type="EMBL" id="ETW84826.1"/>
    </source>
</evidence>
<accession>W4KIF8</accession>
<gene>
    <name evidence="1" type="ORF">HETIRDRAFT_121142</name>
</gene>
<dbReference type="Proteomes" id="UP000030671">
    <property type="component" value="Unassembled WGS sequence"/>
</dbReference>
<dbReference type="KEGG" id="hir:HETIRDRAFT_121142"/>
<evidence type="ECO:0000313" key="2">
    <source>
        <dbReference type="Proteomes" id="UP000030671"/>
    </source>
</evidence>
<dbReference type="EMBL" id="KI925456">
    <property type="protein sequence ID" value="ETW84826.1"/>
    <property type="molecule type" value="Genomic_DNA"/>
</dbReference>
<proteinExistence type="predicted"/>
<dbReference type="HOGENOM" id="CLU_125566_0_0_1"/>
<organism evidence="1 2">
    <name type="scientific">Heterobasidion irregulare (strain TC 32-1)</name>
    <dbReference type="NCBI Taxonomy" id="747525"/>
    <lineage>
        <taxon>Eukaryota</taxon>
        <taxon>Fungi</taxon>
        <taxon>Dikarya</taxon>
        <taxon>Basidiomycota</taxon>
        <taxon>Agaricomycotina</taxon>
        <taxon>Agaricomycetes</taxon>
        <taxon>Russulales</taxon>
        <taxon>Bondarzewiaceae</taxon>
        <taxon>Heterobasidion</taxon>
        <taxon>Heterobasidion annosum species complex</taxon>
    </lineage>
</organism>
<reference evidence="1 2" key="1">
    <citation type="journal article" date="2012" name="New Phytol.">
        <title>Insight into trade-off between wood decay and parasitism from the genome of a fungal forest pathogen.</title>
        <authorList>
            <person name="Olson A."/>
            <person name="Aerts A."/>
            <person name="Asiegbu F."/>
            <person name="Belbahri L."/>
            <person name="Bouzid O."/>
            <person name="Broberg A."/>
            <person name="Canback B."/>
            <person name="Coutinho P.M."/>
            <person name="Cullen D."/>
            <person name="Dalman K."/>
            <person name="Deflorio G."/>
            <person name="van Diepen L.T."/>
            <person name="Dunand C."/>
            <person name="Duplessis S."/>
            <person name="Durling M."/>
            <person name="Gonthier P."/>
            <person name="Grimwood J."/>
            <person name="Fossdal C.G."/>
            <person name="Hansson D."/>
            <person name="Henrissat B."/>
            <person name="Hietala A."/>
            <person name="Himmelstrand K."/>
            <person name="Hoffmeister D."/>
            <person name="Hogberg N."/>
            <person name="James T.Y."/>
            <person name="Karlsson M."/>
            <person name="Kohler A."/>
            <person name="Kues U."/>
            <person name="Lee Y.H."/>
            <person name="Lin Y.C."/>
            <person name="Lind M."/>
            <person name="Lindquist E."/>
            <person name="Lombard V."/>
            <person name="Lucas S."/>
            <person name="Lunden K."/>
            <person name="Morin E."/>
            <person name="Murat C."/>
            <person name="Park J."/>
            <person name="Raffaello T."/>
            <person name="Rouze P."/>
            <person name="Salamov A."/>
            <person name="Schmutz J."/>
            <person name="Solheim H."/>
            <person name="Stahlberg J."/>
            <person name="Velez H."/>
            <person name="de Vries R.P."/>
            <person name="Wiebenga A."/>
            <person name="Woodward S."/>
            <person name="Yakovlev I."/>
            <person name="Garbelotto M."/>
            <person name="Martin F."/>
            <person name="Grigoriev I.V."/>
            <person name="Stenlid J."/>
        </authorList>
    </citation>
    <scope>NUCLEOTIDE SEQUENCE [LARGE SCALE GENOMIC DNA]</scope>
    <source>
        <strain evidence="1 2">TC 32-1</strain>
    </source>
</reference>
<name>W4KIF8_HETIT</name>
<sequence length="158" mass="17869">MIFLILHMSSNGSLSITSADDTLIDESTQMTPFPKPFLTEEQWEWSVVMSMRLEEENDRRLQAEEYKRHLLYMEESAGERAACHTPMPPHFPSLLQVIDITMPPAGSPPHSPFPPPLIREENKEVIFPDRESYLTAPVAYLIGLIEGLPSTEFVSGPT</sequence>
<protein>
    <submittedName>
        <fullName evidence="1">Uncharacterized protein</fullName>
    </submittedName>
</protein>
<dbReference type="AlphaFoldDB" id="W4KIF8"/>
<dbReference type="RefSeq" id="XP_009544454.1">
    <property type="nucleotide sequence ID" value="XM_009546159.1"/>
</dbReference>
<keyword evidence="2" id="KW-1185">Reference proteome</keyword>